<name>A0A8J8BCN4_9ACTN</name>
<dbReference type="Pfam" id="PF00652">
    <property type="entry name" value="Ricin_B_lectin"/>
    <property type="match status" value="1"/>
</dbReference>
<sequence length="181" mass="18333">MHDSDGDVLVYHYYDANLNGTAQLGLDHLAWGSTGWPTVVNGSTGGAGGGSTGELHAVAAGKCLDDPNGTTTQGTQMQIYSCDGGASQTWTHTSAGQLTVSVGGSTFCLDANKKGTTNGTEAIIWSCNGGSNQQWQLNSNGTVTGVQSGLCLDVTGGSSADGAPVELWTCNGGGNQQWTLG</sequence>
<comment type="caution">
    <text evidence="2">The sequence shown here is derived from an EMBL/GenBank/DDBJ whole genome shotgun (WGS) entry which is preliminary data.</text>
</comment>
<dbReference type="SMART" id="SM00458">
    <property type="entry name" value="RICIN"/>
    <property type="match status" value="1"/>
</dbReference>
<dbReference type="AlphaFoldDB" id="A0A8J8BCN4"/>
<organism evidence="2 3">
    <name type="scientific">Actinocrinis puniceicyclus</name>
    <dbReference type="NCBI Taxonomy" id="977794"/>
    <lineage>
        <taxon>Bacteria</taxon>
        <taxon>Bacillati</taxon>
        <taxon>Actinomycetota</taxon>
        <taxon>Actinomycetes</taxon>
        <taxon>Catenulisporales</taxon>
        <taxon>Actinospicaceae</taxon>
        <taxon>Actinocrinis</taxon>
    </lineage>
</organism>
<dbReference type="InterPro" id="IPR000772">
    <property type="entry name" value="Ricin_B_lectin"/>
</dbReference>
<dbReference type="InterPro" id="IPR035992">
    <property type="entry name" value="Ricin_B-like_lectins"/>
</dbReference>
<feature type="domain" description="Ricin B lectin" evidence="1">
    <location>
        <begin position="49"/>
        <end position="181"/>
    </location>
</feature>
<evidence type="ECO:0000313" key="2">
    <source>
        <dbReference type="EMBL" id="MBS2963700.1"/>
    </source>
</evidence>
<dbReference type="EMBL" id="JAGSXH010000032">
    <property type="protein sequence ID" value="MBS2963700.1"/>
    <property type="molecule type" value="Genomic_DNA"/>
</dbReference>
<dbReference type="Proteomes" id="UP000677913">
    <property type="component" value="Unassembled WGS sequence"/>
</dbReference>
<dbReference type="PROSITE" id="PS50231">
    <property type="entry name" value="RICIN_B_LECTIN"/>
    <property type="match status" value="1"/>
</dbReference>
<accession>A0A8J8BCN4</accession>
<evidence type="ECO:0000259" key="1">
    <source>
        <dbReference type="SMART" id="SM00458"/>
    </source>
</evidence>
<evidence type="ECO:0000313" key="3">
    <source>
        <dbReference type="Proteomes" id="UP000677913"/>
    </source>
</evidence>
<reference evidence="2" key="1">
    <citation type="submission" date="2021-04" db="EMBL/GenBank/DDBJ databases">
        <title>Genome based classification of Actinospica acidithermotolerans sp. nov., an actinobacterium isolated from an Indonesian hot spring.</title>
        <authorList>
            <person name="Kusuma A.B."/>
            <person name="Putra K.E."/>
            <person name="Nafisah S."/>
            <person name="Loh J."/>
            <person name="Nouioui I."/>
            <person name="Goodfellow M."/>
        </authorList>
    </citation>
    <scope>NUCLEOTIDE SEQUENCE</scope>
    <source>
        <strain evidence="2">DSM 45618</strain>
    </source>
</reference>
<protein>
    <submittedName>
        <fullName evidence="2">Ricin-type beta-trefoil lectin domain protein</fullName>
    </submittedName>
</protein>
<keyword evidence="3" id="KW-1185">Reference proteome</keyword>
<dbReference type="SUPFAM" id="SSF50370">
    <property type="entry name" value="Ricin B-like lectins"/>
    <property type="match status" value="1"/>
</dbReference>
<proteinExistence type="predicted"/>
<dbReference type="CDD" id="cd23418">
    <property type="entry name" value="beta-trefoil_Ricin_XLN-like"/>
    <property type="match status" value="1"/>
</dbReference>
<dbReference type="Gene3D" id="2.80.10.50">
    <property type="match status" value="3"/>
</dbReference>
<gene>
    <name evidence="2" type="ORF">KGA66_11615</name>
</gene>